<feature type="compositionally biased region" description="Polar residues" evidence="1">
    <location>
        <begin position="308"/>
        <end position="323"/>
    </location>
</feature>
<proteinExistence type="predicted"/>
<gene>
    <name evidence="2" type="ORF">IV203_028942</name>
</gene>
<evidence type="ECO:0000313" key="3">
    <source>
        <dbReference type="Proteomes" id="UP000693970"/>
    </source>
</evidence>
<evidence type="ECO:0000256" key="1">
    <source>
        <dbReference type="SAM" id="MobiDB-lite"/>
    </source>
</evidence>
<dbReference type="Proteomes" id="UP000693970">
    <property type="component" value="Unassembled WGS sequence"/>
</dbReference>
<evidence type="ECO:0000313" key="2">
    <source>
        <dbReference type="EMBL" id="KAG7366272.1"/>
    </source>
</evidence>
<comment type="caution">
    <text evidence="2">The sequence shown here is derived from an EMBL/GenBank/DDBJ whole genome shotgun (WGS) entry which is preliminary data.</text>
</comment>
<feature type="compositionally biased region" description="Polar residues" evidence="1">
    <location>
        <begin position="332"/>
        <end position="341"/>
    </location>
</feature>
<feature type="compositionally biased region" description="Polar residues" evidence="1">
    <location>
        <begin position="351"/>
        <end position="365"/>
    </location>
</feature>
<name>A0A9K3LQH8_9STRA</name>
<feature type="region of interest" description="Disordered" evidence="1">
    <location>
        <begin position="241"/>
        <end position="412"/>
    </location>
</feature>
<keyword evidence="3" id="KW-1185">Reference proteome</keyword>
<accession>A0A9K3LQH8</accession>
<sequence>MMTTTTIATDDIIAQLQVWSTQLCESSDCNIWTANGEGTSIGEGNRAEQQGHPMPLGLAVKLIEGASWDSPSTTSHMIRYLLKTHRTSMQKNKSQDNNFTTATSHIGSAATTTAEMANRKLQQIKWHVTLLLELWKKGGDDMLEVCAKLLQKHSPSQDGTRLKRSKRKRLPKTDIYNKSSSETIVLHYLVETLSKAPYLLPLGTSLQQFLTGVLCRTHWEALPNVVSHLYGAFEIPNPFTESSDDESMGGDLFSLKNSIPKQRQAKNNNDSDDTKQDTLHRKRKRDRAEHEVLKKQRVLSTLKKNRLLTKSTSRSTHFQSKMQDISKLLDKPSSTTPASKTANKKMPPPTNGASVITPHPSTGKATSREENRSSRGKNMAVHSSSLTKKSNELSNMPKTFQESPKEEAFTPPMGSALRRATTLSNTSLSQPSWPLCMDDGVIGETPDKRMLQDVEVNRGIVGETPSFKRSRAMLVETCGPTSNVWKDIHSFGIDSDSQALDLDTAATSVCKPAAVQPVKLFGAIRPNRPKPVEYAKKVPKDKNSVNSGKSIQLARKLLRRRSV</sequence>
<organism evidence="2 3">
    <name type="scientific">Nitzschia inconspicua</name>
    <dbReference type="NCBI Taxonomy" id="303405"/>
    <lineage>
        <taxon>Eukaryota</taxon>
        <taxon>Sar</taxon>
        <taxon>Stramenopiles</taxon>
        <taxon>Ochrophyta</taxon>
        <taxon>Bacillariophyta</taxon>
        <taxon>Bacillariophyceae</taxon>
        <taxon>Bacillariophycidae</taxon>
        <taxon>Bacillariales</taxon>
        <taxon>Bacillariaceae</taxon>
        <taxon>Nitzschia</taxon>
    </lineage>
</organism>
<dbReference type="AlphaFoldDB" id="A0A9K3LQH8"/>
<feature type="compositionally biased region" description="Polar residues" evidence="1">
    <location>
        <begin position="381"/>
        <end position="402"/>
    </location>
</feature>
<reference evidence="2" key="1">
    <citation type="journal article" date="2021" name="Sci. Rep.">
        <title>Diploid genomic architecture of Nitzschia inconspicua, an elite biomass production diatom.</title>
        <authorList>
            <person name="Oliver A."/>
            <person name="Podell S."/>
            <person name="Pinowska A."/>
            <person name="Traller J.C."/>
            <person name="Smith S.R."/>
            <person name="McClure R."/>
            <person name="Beliaev A."/>
            <person name="Bohutskyi P."/>
            <person name="Hill E.A."/>
            <person name="Rabines A."/>
            <person name="Zheng H."/>
            <person name="Allen L.Z."/>
            <person name="Kuo A."/>
            <person name="Grigoriev I.V."/>
            <person name="Allen A.E."/>
            <person name="Hazlebeck D."/>
            <person name="Allen E.E."/>
        </authorList>
    </citation>
    <scope>NUCLEOTIDE SEQUENCE</scope>
    <source>
        <strain evidence="2">Hildebrandi</strain>
    </source>
</reference>
<feature type="compositionally biased region" description="Polar residues" evidence="1">
    <location>
        <begin position="255"/>
        <end position="268"/>
    </location>
</feature>
<protein>
    <submittedName>
        <fullName evidence="2">Uncharacterized protein</fullName>
    </submittedName>
</protein>
<reference evidence="2" key="2">
    <citation type="submission" date="2021-04" db="EMBL/GenBank/DDBJ databases">
        <authorList>
            <person name="Podell S."/>
        </authorList>
    </citation>
    <scope>NUCLEOTIDE SEQUENCE</scope>
    <source>
        <strain evidence="2">Hildebrandi</strain>
    </source>
</reference>
<dbReference type="EMBL" id="JAGRRH010000007">
    <property type="protein sequence ID" value="KAG7366272.1"/>
    <property type="molecule type" value="Genomic_DNA"/>
</dbReference>